<comment type="caution">
    <text evidence="1">The sequence shown here is derived from an EMBL/GenBank/DDBJ whole genome shotgun (WGS) entry which is preliminary data.</text>
</comment>
<evidence type="ECO:0000313" key="2">
    <source>
        <dbReference type="Proteomes" id="UP001597419"/>
    </source>
</evidence>
<accession>A0ABW5GG46</accession>
<sequence>MDLAVRTATEVDKIVERELTQCWLRPGEVLRLGCPPLYGHVGLRLGAELHVPYTAARETPKVSGAPPRWPVPGAVPEEDWTDDPALGYWAVARERGQLAVLLADHFAAGAGEARLTWTNQRLAVVYPAKLLAEGGASGPFTTGEEFDTRAVTGLDALHPGRSFPPRPVLRFGFADGSAVFLRDVLAPLKVARARQR</sequence>
<dbReference type="RefSeq" id="WP_345398455.1">
    <property type="nucleotide sequence ID" value="NZ_BAABHG010000009.1"/>
</dbReference>
<reference evidence="2" key="1">
    <citation type="journal article" date="2019" name="Int. J. Syst. Evol. Microbiol.">
        <title>The Global Catalogue of Microorganisms (GCM) 10K type strain sequencing project: providing services to taxonomists for standard genome sequencing and annotation.</title>
        <authorList>
            <consortium name="The Broad Institute Genomics Platform"/>
            <consortium name="The Broad Institute Genome Sequencing Center for Infectious Disease"/>
            <person name="Wu L."/>
            <person name="Ma J."/>
        </authorList>
    </citation>
    <scope>NUCLEOTIDE SEQUENCE [LARGE SCALE GENOMIC DNA]</scope>
    <source>
        <strain evidence="2">CGMCC 4.7643</strain>
    </source>
</reference>
<dbReference type="EMBL" id="JBHUKU010000008">
    <property type="protein sequence ID" value="MFD2460143.1"/>
    <property type="molecule type" value="Genomic_DNA"/>
</dbReference>
<gene>
    <name evidence="1" type="ORF">ACFSYJ_16135</name>
</gene>
<protein>
    <submittedName>
        <fullName evidence="1">Uncharacterized protein</fullName>
    </submittedName>
</protein>
<proteinExistence type="predicted"/>
<evidence type="ECO:0000313" key="1">
    <source>
        <dbReference type="EMBL" id="MFD2460143.1"/>
    </source>
</evidence>
<dbReference type="Proteomes" id="UP001597419">
    <property type="component" value="Unassembled WGS sequence"/>
</dbReference>
<name>A0ABW5GG46_9PSEU</name>
<organism evidence="1 2">
    <name type="scientific">Amycolatopsis samaneae</name>
    <dbReference type="NCBI Taxonomy" id="664691"/>
    <lineage>
        <taxon>Bacteria</taxon>
        <taxon>Bacillati</taxon>
        <taxon>Actinomycetota</taxon>
        <taxon>Actinomycetes</taxon>
        <taxon>Pseudonocardiales</taxon>
        <taxon>Pseudonocardiaceae</taxon>
        <taxon>Amycolatopsis</taxon>
    </lineage>
</organism>
<keyword evidence="2" id="KW-1185">Reference proteome</keyword>